<dbReference type="EMBL" id="LT840184">
    <property type="protein sequence ID" value="SMF83244.1"/>
    <property type="molecule type" value="Genomic_DNA"/>
</dbReference>
<dbReference type="InterPro" id="IPR008964">
    <property type="entry name" value="Invasin/intimin_cell_adhesion"/>
</dbReference>
<feature type="domain" description="BIG2" evidence="2">
    <location>
        <begin position="550"/>
        <end position="630"/>
    </location>
</feature>
<keyword evidence="4" id="KW-1185">Reference proteome</keyword>
<organism evidence="3 4">
    <name type="scientific">Paenibacillus uliginis N3/975</name>
    <dbReference type="NCBI Taxonomy" id="1313296"/>
    <lineage>
        <taxon>Bacteria</taxon>
        <taxon>Bacillati</taxon>
        <taxon>Bacillota</taxon>
        <taxon>Bacilli</taxon>
        <taxon>Bacillales</taxon>
        <taxon>Paenibacillaceae</taxon>
        <taxon>Paenibacillus</taxon>
    </lineage>
</organism>
<dbReference type="AlphaFoldDB" id="A0A1X7HD14"/>
<feature type="domain" description="BIG2" evidence="2">
    <location>
        <begin position="299"/>
        <end position="376"/>
    </location>
</feature>
<feature type="domain" description="BIG2" evidence="2">
    <location>
        <begin position="120"/>
        <end position="198"/>
    </location>
</feature>
<dbReference type="Gene3D" id="2.60.40.1080">
    <property type="match status" value="7"/>
</dbReference>
<name>A0A1X7HD14_9BACL</name>
<feature type="domain" description="BIG2" evidence="2">
    <location>
        <begin position="202"/>
        <end position="290"/>
    </location>
</feature>
<keyword evidence="1" id="KW-0732">Signal</keyword>
<reference evidence="3 4" key="1">
    <citation type="submission" date="2017-04" db="EMBL/GenBank/DDBJ databases">
        <authorList>
            <person name="Afonso C.L."/>
            <person name="Miller P.J."/>
            <person name="Scott M.A."/>
            <person name="Spackman E."/>
            <person name="Goraichik I."/>
            <person name="Dimitrov K.M."/>
            <person name="Suarez D.L."/>
            <person name="Swayne D.E."/>
        </authorList>
    </citation>
    <scope>NUCLEOTIDE SEQUENCE [LARGE SCALE GENOMIC DNA]</scope>
    <source>
        <strain evidence="3 4">N3/975</strain>
    </source>
</reference>
<dbReference type="RefSeq" id="WP_208919325.1">
    <property type="nucleotide sequence ID" value="NZ_LT840184.1"/>
</dbReference>
<accession>A0A1X7HD14</accession>
<sequence>MIVNRRTTKLSLVIVMMLAMVFPTSVFAANGDLTSIAFDTNEEEIHLTVAETTRQLRVLATIEGSSAKKDVTNEATWTSSSTKTVKVEGGLLTPLDKGTATITAKYKGSIATVKVISKYAAEEFAINQPKEVEYKLGTEGIEVKALTDGTNDVTSEAKWTSSDEGVVTVDKGQLKLIGRGNATITASYKGLSASYKVKVISPYEKLAISPGEDQELLVGDDPVELKVYARTSDSETGLGTEVTDKEELKLKSSDTSVAKINDDGKLEPVALGKATITATYLGTTASIDVYVRNPYEALILTEPDFIKNPLMFLNDQTTIKAMVRNAATESNEVAATWTSSNPLAVTADGGKITARATGTSNIKVSYLGISKEFRVTVLPTVTEFKTDETEFKLLKDESKSVPKVTGTLLDLEKQDFSKSVQWTTSDEKVATVDDDKIKAQAKGEAVLTGKIGSKEVAEVKVIVNEKVLILLPSIEEYQIVTGRTEDLPKVSAVLENGDEEEVSSSVEWSLTGTAAVIKDGRIKGLTKGSTVLKGTYLNQSIKIPVLVEQEIVKIIVDPETVELNIKKSKSIKATGYYANGKTVALSTKMNWVSSNPKVVTTSRSSVKAVGEGTATVSGSYQGISVSVKVNVVPKLTKLTASEKKLKLAPGAVKTVSLTAEYDTGKTSSVTGSAQWSSSNTSVAKVTDGKIEAVSKGTARIKAKLGTKTVTVTVSVK</sequence>
<feature type="domain" description="BIG2" evidence="2">
    <location>
        <begin position="380"/>
        <end position="461"/>
    </location>
</feature>
<dbReference type="Proteomes" id="UP000192940">
    <property type="component" value="Chromosome I"/>
</dbReference>
<evidence type="ECO:0000313" key="3">
    <source>
        <dbReference type="EMBL" id="SMF83244.1"/>
    </source>
</evidence>
<gene>
    <name evidence="3" type="ORF">SAMN05661091_2340</name>
</gene>
<dbReference type="STRING" id="1313296.SAMN05661091_2340"/>
<evidence type="ECO:0000259" key="2">
    <source>
        <dbReference type="SMART" id="SM00635"/>
    </source>
</evidence>
<dbReference type="InterPro" id="IPR003343">
    <property type="entry name" value="Big_2"/>
</dbReference>
<feature type="domain" description="BIG2" evidence="2">
    <location>
        <begin position="32"/>
        <end position="116"/>
    </location>
</feature>
<feature type="chain" id="PRO_5012869272" description="BIG2 domain-containing protein" evidence="1">
    <location>
        <begin position="29"/>
        <end position="716"/>
    </location>
</feature>
<evidence type="ECO:0000256" key="1">
    <source>
        <dbReference type="SAM" id="SignalP"/>
    </source>
</evidence>
<protein>
    <recommendedName>
        <fullName evidence="2">BIG2 domain-containing protein</fullName>
    </recommendedName>
</protein>
<dbReference type="SUPFAM" id="SSF49373">
    <property type="entry name" value="Invasin/intimin cell-adhesion fragments"/>
    <property type="match status" value="6"/>
</dbReference>
<dbReference type="SMART" id="SM00635">
    <property type="entry name" value="BID_2"/>
    <property type="match status" value="7"/>
</dbReference>
<feature type="signal peptide" evidence="1">
    <location>
        <begin position="1"/>
        <end position="28"/>
    </location>
</feature>
<proteinExistence type="predicted"/>
<feature type="domain" description="BIG2" evidence="2">
    <location>
        <begin position="634"/>
        <end position="714"/>
    </location>
</feature>
<evidence type="ECO:0000313" key="4">
    <source>
        <dbReference type="Proteomes" id="UP000192940"/>
    </source>
</evidence>